<keyword evidence="2" id="KW-1185">Reference proteome</keyword>
<name>A0ACC1JDT2_9FUNG</name>
<accession>A0ACC1JDT2</accession>
<comment type="caution">
    <text evidence="1">The sequence shown here is derived from an EMBL/GenBank/DDBJ whole genome shotgun (WGS) entry which is preliminary data.</text>
</comment>
<reference evidence="1" key="1">
    <citation type="submission" date="2022-07" db="EMBL/GenBank/DDBJ databases">
        <title>Phylogenomic reconstructions and comparative analyses of Kickxellomycotina fungi.</title>
        <authorList>
            <person name="Reynolds N.K."/>
            <person name="Stajich J.E."/>
            <person name="Barry K."/>
            <person name="Grigoriev I.V."/>
            <person name="Crous P."/>
            <person name="Smith M.E."/>
        </authorList>
    </citation>
    <scope>NUCLEOTIDE SEQUENCE</scope>
    <source>
        <strain evidence="1">NRRL 5244</strain>
    </source>
</reference>
<organism evidence="1 2">
    <name type="scientific">Linderina macrospora</name>
    <dbReference type="NCBI Taxonomy" id="4868"/>
    <lineage>
        <taxon>Eukaryota</taxon>
        <taxon>Fungi</taxon>
        <taxon>Fungi incertae sedis</taxon>
        <taxon>Zoopagomycota</taxon>
        <taxon>Kickxellomycotina</taxon>
        <taxon>Kickxellomycetes</taxon>
        <taxon>Kickxellales</taxon>
        <taxon>Kickxellaceae</taxon>
        <taxon>Linderina</taxon>
    </lineage>
</organism>
<gene>
    <name evidence="1" type="primary">MNR2_2</name>
    <name evidence="1" type="ORF">FBU59_001510</name>
</gene>
<dbReference type="Proteomes" id="UP001150603">
    <property type="component" value="Unassembled WGS sequence"/>
</dbReference>
<proteinExistence type="predicted"/>
<dbReference type="EMBL" id="JANBPW010000678">
    <property type="protein sequence ID" value="KAJ1948618.1"/>
    <property type="molecule type" value="Genomic_DNA"/>
</dbReference>
<protein>
    <submittedName>
        <fullName evidence="1">CorA metal ion transporter</fullName>
    </submittedName>
</protein>
<evidence type="ECO:0000313" key="1">
    <source>
        <dbReference type="EMBL" id="KAJ1948618.1"/>
    </source>
</evidence>
<sequence>MSRPGGLHVFDSIMGEGIGAPRTDSRTNLRHGATTDQQLLRENLALKRSNQLLVEARRERQRVVAKMLDEIMQREKPGSQEAKKSQLARLLLAAISPEQQTKTGEEQVDRGVRAEQPQIVHVGQSHGGQSGADGRTDQWNPRVLREISGKKTEDGEDSYELEARKAIGGARRSLGGRRASSVKSSKSMSRTSNEVAGHLGRCSSEYDEKKALEAEIGRPSSSDMGSLAASLLGSVDRFRPERDARFVLYSPSAGIFQAEELNGIRDQELNLSDIIEASSKNISLERLRSDRSEALWDSESDLLHMGKHEPARAYVPGSGCFWLDVTDPTLDEMTSLARVFDIHPLTVEDILAEEETRDKFEEFPDYHFLMYRTIDFGSDNPSTYEFNRGADGIATACYSMVVKKSCILTFHGARNLDHLGNVIDRLRSLADPQAHQIPPLTSAYIAYALIDDITDTLVPSMRGVELEVDTVDELVLILSQNEQSDMLQRIGAARRRILALWRLLQGKPEVVRGFAKLMERQAQVDELASIEETDEVGHFEGQRDPASLIVSPVSTLNRNAYSAVNVRATGQRRDARWGLAPSQSFVMPSGAQCDQKASEQPAGAMVTADDIAHYLADVYDHLVALVNSTGHCDMVLSRAHSNYLARLSLEIGESTVETSIIASRWTVIGAIMVPLNIVTGLWGQNVKVPFGDDKTLRPFFVIVACCLAFVVFVVGVARWRKVL</sequence>
<evidence type="ECO:0000313" key="2">
    <source>
        <dbReference type="Proteomes" id="UP001150603"/>
    </source>
</evidence>